<organism evidence="3 4">
    <name type="scientific">Rhamnella rubrinervis</name>
    <dbReference type="NCBI Taxonomy" id="2594499"/>
    <lineage>
        <taxon>Eukaryota</taxon>
        <taxon>Viridiplantae</taxon>
        <taxon>Streptophyta</taxon>
        <taxon>Embryophyta</taxon>
        <taxon>Tracheophyta</taxon>
        <taxon>Spermatophyta</taxon>
        <taxon>Magnoliopsida</taxon>
        <taxon>eudicotyledons</taxon>
        <taxon>Gunneridae</taxon>
        <taxon>Pentapetalae</taxon>
        <taxon>rosids</taxon>
        <taxon>fabids</taxon>
        <taxon>Rosales</taxon>
        <taxon>Rhamnaceae</taxon>
        <taxon>rhamnoid group</taxon>
        <taxon>Rhamneae</taxon>
        <taxon>Rhamnella</taxon>
    </lineage>
</organism>
<feature type="compositionally biased region" description="Basic and acidic residues" evidence="1">
    <location>
        <begin position="792"/>
        <end position="807"/>
    </location>
</feature>
<feature type="compositionally biased region" description="Basic and acidic residues" evidence="1">
    <location>
        <begin position="168"/>
        <end position="177"/>
    </location>
</feature>
<sequence>MKSKNFQDDEISGLVPEAGAIFMSNCATLEECFERKLFGLPSSYADFVREVKTGMILFLFEYENRKLYGVFEASSDGEMNIVPHAFSSTGKKFPAQVRFKTIWQCHPLNENEFYDFIKENYFTRNKFHFGLSGDQITGLLELFDVRNVEVSEVQDTARTKKRCNKHLSGNEEMEKGRLRSRRKLSHGNSHLVDKQPTSTLCNNIDNYEVLVTPSSMVSRTGCSSLEHEFGMSSFGWGRKPSMSRKEPENLKPSSKNLGDLIPLSLPSSVSYYNEPVMYIEKPENLELPTQDLRANPGEFIPLSFTANKPHMYREEPENLNHPSQDLRTNLGDFIPSSLTANEPSMHNNLKHPSQDLRTNLGDFVSLSFTANKPSLYKQEPKNLKHRSHDLRTNLGDFKRLSLTANEHGLHKQEPENLKHPSQDLRTNIGDFIPLSFTANEPSLYRQESENLKHPSRDLRTNLGDFIPLSFTANEPSLYGEESENLKHPSQDLRTNLGDFIPLSCTANEHSLHKQEPENLKHPSQDLRTNFGDFLPLSFTANEPSLYRQDLENLKHPSQDLRTNIGDFIPLSFTANEPSLYREELENLKHSSQDLRTNLGDFIPLSCTVNEPSLYRREPENLKHSSQDHRTFLRDFIPSSLTANEPSLYGEDPENLKQSSQDLRTNLRGFEPVSFSDTVSDYHGTASGDSVAKERVSVFARLGKVSESDRQDNSVFTRLQRRNYKRKKKITNAKSTVQAKKDNSQGEISVETSSDTLQENDRWKTLIRELVVSTQNHDEYHFKKDKMLKERGLTEERDSADDHWKALMREPVPSVENRECEDNFKKGTKRDPTEESESVGRSKRKPEHRPRRKLIRPSFYKSSEVKDSCSYSSVNEQLPCQESSVGKANNGQCDETGECNRIDGEEDVAPVISPSHCKGDD</sequence>
<dbReference type="InterPro" id="IPR013989">
    <property type="entry name" value="Dev_and_cell_death_domain"/>
</dbReference>
<dbReference type="PANTHER" id="PTHR46444">
    <property type="entry name" value="DCD (DEVELOPMENT AND CELL DEATH) DOMAIN PROTEIN-RELATED"/>
    <property type="match status" value="1"/>
</dbReference>
<dbReference type="Proteomes" id="UP000796880">
    <property type="component" value="Unassembled WGS sequence"/>
</dbReference>
<feature type="compositionally biased region" description="Polar residues" evidence="1">
    <location>
        <begin position="744"/>
        <end position="755"/>
    </location>
</feature>
<feature type="domain" description="DCD" evidence="2">
    <location>
        <begin position="15"/>
        <end position="145"/>
    </location>
</feature>
<protein>
    <recommendedName>
        <fullName evidence="2">DCD domain-containing protein</fullName>
    </recommendedName>
</protein>
<reference evidence="3" key="1">
    <citation type="submission" date="2020-03" db="EMBL/GenBank/DDBJ databases">
        <title>A high-quality chromosome-level genome assembly of a woody plant with both climbing and erect habits, Rhamnella rubrinervis.</title>
        <authorList>
            <person name="Lu Z."/>
            <person name="Yang Y."/>
            <person name="Zhu X."/>
            <person name="Sun Y."/>
        </authorList>
    </citation>
    <scope>NUCLEOTIDE SEQUENCE</scope>
    <source>
        <strain evidence="3">BYM</strain>
        <tissue evidence="3">Leaf</tissue>
    </source>
</reference>
<feature type="compositionally biased region" description="Basic and acidic residues" evidence="1">
    <location>
        <begin position="815"/>
        <end position="832"/>
    </location>
</feature>
<keyword evidence="4" id="KW-1185">Reference proteome</keyword>
<dbReference type="PROSITE" id="PS51222">
    <property type="entry name" value="DCD"/>
    <property type="match status" value="1"/>
</dbReference>
<comment type="caution">
    <text evidence="3">The sequence shown here is derived from an EMBL/GenBank/DDBJ whole genome shotgun (WGS) entry which is preliminary data.</text>
</comment>
<feature type="region of interest" description="Disordered" evidence="1">
    <location>
        <begin position="792"/>
        <end position="893"/>
    </location>
</feature>
<proteinExistence type="predicted"/>
<feature type="region of interest" description="Disordered" evidence="1">
    <location>
        <begin position="727"/>
        <end position="755"/>
    </location>
</feature>
<feature type="compositionally biased region" description="Polar residues" evidence="1">
    <location>
        <begin position="868"/>
        <end position="892"/>
    </location>
</feature>
<dbReference type="Pfam" id="PF10539">
    <property type="entry name" value="Dev_Cell_Death"/>
    <property type="match status" value="1"/>
</dbReference>
<dbReference type="SMART" id="SM00767">
    <property type="entry name" value="DCD"/>
    <property type="match status" value="1"/>
</dbReference>
<dbReference type="OrthoDB" id="1149928at2759"/>
<dbReference type="PANTHER" id="PTHR46444:SF9">
    <property type="entry name" value="DCD (DEVELOPMENT AND CELL DEATH) DOMAIN PROTEIN"/>
    <property type="match status" value="1"/>
</dbReference>
<gene>
    <name evidence="3" type="ORF">FNV43_RR19694</name>
</gene>
<name>A0A8K0DUJ8_9ROSA</name>
<accession>A0A8K0DUJ8</accession>
<evidence type="ECO:0000313" key="4">
    <source>
        <dbReference type="Proteomes" id="UP000796880"/>
    </source>
</evidence>
<dbReference type="AlphaFoldDB" id="A0A8K0DUJ8"/>
<dbReference type="EMBL" id="VOIH02000009">
    <property type="protein sequence ID" value="KAF3436941.1"/>
    <property type="molecule type" value="Genomic_DNA"/>
</dbReference>
<evidence type="ECO:0000259" key="2">
    <source>
        <dbReference type="PROSITE" id="PS51222"/>
    </source>
</evidence>
<feature type="region of interest" description="Disordered" evidence="1">
    <location>
        <begin position="168"/>
        <end position="192"/>
    </location>
</feature>
<feature type="compositionally biased region" description="Basic residues" evidence="1">
    <location>
        <begin position="840"/>
        <end position="854"/>
    </location>
</feature>
<evidence type="ECO:0000256" key="1">
    <source>
        <dbReference type="SAM" id="MobiDB-lite"/>
    </source>
</evidence>
<evidence type="ECO:0000313" key="3">
    <source>
        <dbReference type="EMBL" id="KAF3436941.1"/>
    </source>
</evidence>